<feature type="domain" description="UspA" evidence="1">
    <location>
        <begin position="1"/>
        <end position="99"/>
    </location>
</feature>
<dbReference type="CDD" id="cd00293">
    <property type="entry name" value="USP-like"/>
    <property type="match status" value="1"/>
</dbReference>
<dbReference type="InterPro" id="IPR014729">
    <property type="entry name" value="Rossmann-like_a/b/a_fold"/>
</dbReference>
<keyword evidence="3" id="KW-1185">Reference proteome</keyword>
<dbReference type="RefSeq" id="WP_377527000.1">
    <property type="nucleotide sequence ID" value="NZ_JBHTLD010000081.1"/>
</dbReference>
<dbReference type="EMBL" id="JBHTLD010000081">
    <property type="protein sequence ID" value="MFD1186633.1"/>
    <property type="molecule type" value="Genomic_DNA"/>
</dbReference>
<gene>
    <name evidence="2" type="ORF">ACFQ2O_10485</name>
</gene>
<accession>A0ABW3SPL8</accession>
<protein>
    <submittedName>
        <fullName evidence="2">Universal stress protein</fullName>
    </submittedName>
</protein>
<name>A0ABW3SPL8_9BACT</name>
<reference evidence="3" key="1">
    <citation type="journal article" date="2019" name="Int. J. Syst. Evol. Microbiol.">
        <title>The Global Catalogue of Microorganisms (GCM) 10K type strain sequencing project: providing services to taxonomists for standard genome sequencing and annotation.</title>
        <authorList>
            <consortium name="The Broad Institute Genomics Platform"/>
            <consortium name="The Broad Institute Genome Sequencing Center for Infectious Disease"/>
            <person name="Wu L."/>
            <person name="Ma J."/>
        </authorList>
    </citation>
    <scope>NUCLEOTIDE SEQUENCE [LARGE SCALE GENOMIC DNA]</scope>
    <source>
        <strain evidence="3">JCM 31319</strain>
    </source>
</reference>
<dbReference type="InterPro" id="IPR006016">
    <property type="entry name" value="UspA"/>
</dbReference>
<comment type="caution">
    <text evidence="2">The sequence shown here is derived from an EMBL/GenBank/DDBJ whole genome shotgun (WGS) entry which is preliminary data.</text>
</comment>
<dbReference type="Proteomes" id="UP001597094">
    <property type="component" value="Unassembled WGS sequence"/>
</dbReference>
<dbReference type="SUPFAM" id="SSF52402">
    <property type="entry name" value="Adenine nucleotide alpha hydrolases-like"/>
    <property type="match status" value="1"/>
</dbReference>
<dbReference type="Pfam" id="PF00582">
    <property type="entry name" value="Usp"/>
    <property type="match status" value="1"/>
</dbReference>
<sequence>MKNILVSVDFSKNAADVALYTAEMAMLCKARLILFYAYHPAATDSSSSTFPSERQVQARLDKLARKLHNSTGASITRLIKPGSETHEILAIADTVKASIAILCHPNIEGQCALTVSAHNTTPVLSIPTTAPFDMQALQSALAQQLQLPGFLPAPILAST</sequence>
<organism evidence="2 3">
    <name type="scientific">Pontibacter rugosus</name>
    <dbReference type="NCBI Taxonomy" id="1745966"/>
    <lineage>
        <taxon>Bacteria</taxon>
        <taxon>Pseudomonadati</taxon>
        <taxon>Bacteroidota</taxon>
        <taxon>Cytophagia</taxon>
        <taxon>Cytophagales</taxon>
        <taxon>Hymenobacteraceae</taxon>
        <taxon>Pontibacter</taxon>
    </lineage>
</organism>
<evidence type="ECO:0000313" key="3">
    <source>
        <dbReference type="Proteomes" id="UP001597094"/>
    </source>
</evidence>
<dbReference type="Gene3D" id="3.40.50.620">
    <property type="entry name" value="HUPs"/>
    <property type="match status" value="1"/>
</dbReference>
<evidence type="ECO:0000313" key="2">
    <source>
        <dbReference type="EMBL" id="MFD1186633.1"/>
    </source>
</evidence>
<evidence type="ECO:0000259" key="1">
    <source>
        <dbReference type="Pfam" id="PF00582"/>
    </source>
</evidence>
<proteinExistence type="predicted"/>